<dbReference type="AlphaFoldDB" id="A0A2P8DIX2"/>
<dbReference type="EMBL" id="PYGA01000009">
    <property type="protein sequence ID" value="PSK97176.1"/>
    <property type="molecule type" value="Genomic_DNA"/>
</dbReference>
<protein>
    <submittedName>
        <fullName evidence="3">Uncharacterized protein DUF3592</fullName>
    </submittedName>
</protein>
<comment type="caution">
    <text evidence="3">The sequence shown here is derived from an EMBL/GenBank/DDBJ whole genome shotgun (WGS) entry which is preliminary data.</text>
</comment>
<name>A0A2P8DIX2_9ACTN</name>
<proteinExistence type="predicted"/>
<evidence type="ECO:0000313" key="4">
    <source>
        <dbReference type="Proteomes" id="UP000240542"/>
    </source>
</evidence>
<gene>
    <name evidence="3" type="ORF">CLV63_109180</name>
</gene>
<dbReference type="InterPro" id="IPR021994">
    <property type="entry name" value="DUF3592"/>
</dbReference>
<dbReference type="Proteomes" id="UP000240542">
    <property type="component" value="Unassembled WGS sequence"/>
</dbReference>
<dbReference type="RefSeq" id="WP_106583563.1">
    <property type="nucleotide sequence ID" value="NZ_PYGA01000009.1"/>
</dbReference>
<keyword evidence="1" id="KW-0812">Transmembrane</keyword>
<feature type="domain" description="DUF3592" evidence="2">
    <location>
        <begin position="39"/>
        <end position="98"/>
    </location>
</feature>
<evidence type="ECO:0000313" key="3">
    <source>
        <dbReference type="EMBL" id="PSK97176.1"/>
    </source>
</evidence>
<keyword evidence="4" id="KW-1185">Reference proteome</keyword>
<feature type="transmembrane region" description="Helical" evidence="1">
    <location>
        <begin position="110"/>
        <end position="130"/>
    </location>
</feature>
<reference evidence="3 4" key="1">
    <citation type="submission" date="2018-03" db="EMBL/GenBank/DDBJ databases">
        <title>Genomic Encyclopedia of Archaeal and Bacterial Type Strains, Phase II (KMG-II): from individual species to whole genera.</title>
        <authorList>
            <person name="Goeker M."/>
        </authorList>
    </citation>
    <scope>NUCLEOTIDE SEQUENCE [LARGE SCALE GENOMIC DNA]</scope>
    <source>
        <strain evidence="3 4">DSM 45312</strain>
    </source>
</reference>
<accession>A0A2P8DIX2</accession>
<evidence type="ECO:0000256" key="1">
    <source>
        <dbReference type="SAM" id="Phobius"/>
    </source>
</evidence>
<keyword evidence="1" id="KW-1133">Transmembrane helix</keyword>
<dbReference type="OrthoDB" id="3430041at2"/>
<keyword evidence="1" id="KW-0472">Membrane</keyword>
<organism evidence="3 4">
    <name type="scientific">Murinocardiopsis flavida</name>
    <dbReference type="NCBI Taxonomy" id="645275"/>
    <lineage>
        <taxon>Bacteria</taxon>
        <taxon>Bacillati</taxon>
        <taxon>Actinomycetota</taxon>
        <taxon>Actinomycetes</taxon>
        <taxon>Streptosporangiales</taxon>
        <taxon>Nocardiopsidaceae</taxon>
        <taxon>Murinocardiopsis</taxon>
    </lineage>
</organism>
<sequence length="131" mass="14264">MAQLYPLIPIAVGLGLLAWQFHEMRLGVLLTGRGRRAEGEIVGYRETSSTARIMVRFHTDDGREVMAAHNNAGWAAARAGDQVTVSYDPDSPEAARVVEAPWLSNWVHGMYLALGAALALIGAFLGYLAWL</sequence>
<evidence type="ECO:0000259" key="2">
    <source>
        <dbReference type="Pfam" id="PF12158"/>
    </source>
</evidence>
<dbReference type="Pfam" id="PF12158">
    <property type="entry name" value="DUF3592"/>
    <property type="match status" value="1"/>
</dbReference>